<dbReference type="SUPFAM" id="SSF55874">
    <property type="entry name" value="ATPase domain of HSP90 chaperone/DNA topoisomerase II/histidine kinase"/>
    <property type="match status" value="1"/>
</dbReference>
<dbReference type="AlphaFoldDB" id="A0A120MY37"/>
<dbReference type="RefSeq" id="WP_096349793.1">
    <property type="nucleotide sequence ID" value="NZ_AP017313.1"/>
</dbReference>
<accession>A0A120MY37</accession>
<evidence type="ECO:0000313" key="1">
    <source>
        <dbReference type="EMBL" id="BAU52469.1"/>
    </source>
</evidence>
<reference evidence="1 2" key="1">
    <citation type="submission" date="2015-12" db="EMBL/GenBank/DDBJ databases">
        <title>Genome sequence of Mucilaginibacter gotjawali.</title>
        <authorList>
            <person name="Lee J.S."/>
            <person name="Lee K.C."/>
            <person name="Kim K.K."/>
            <person name="Lee B.W."/>
        </authorList>
    </citation>
    <scope>NUCLEOTIDE SEQUENCE [LARGE SCALE GENOMIC DNA]</scope>
    <source>
        <strain evidence="1 2">SA3-7</strain>
    </source>
</reference>
<dbReference type="EMBL" id="AP017313">
    <property type="protein sequence ID" value="BAU52469.1"/>
    <property type="molecule type" value="Genomic_DNA"/>
</dbReference>
<dbReference type="OrthoDB" id="9809670at2"/>
<dbReference type="PANTHER" id="PTHR34220">
    <property type="entry name" value="SENSOR HISTIDINE KINASE YPDA"/>
    <property type="match status" value="1"/>
</dbReference>
<dbReference type="InterPro" id="IPR050640">
    <property type="entry name" value="Bact_2-comp_sensor_kinase"/>
</dbReference>
<dbReference type="Proteomes" id="UP000218263">
    <property type="component" value="Chromosome"/>
</dbReference>
<dbReference type="GO" id="GO:0016020">
    <property type="term" value="C:membrane"/>
    <property type="evidence" value="ECO:0007669"/>
    <property type="project" value="InterPro"/>
</dbReference>
<dbReference type="InterPro" id="IPR036890">
    <property type="entry name" value="HATPase_C_sf"/>
</dbReference>
<dbReference type="Pfam" id="PF06580">
    <property type="entry name" value="His_kinase"/>
    <property type="match status" value="1"/>
</dbReference>
<proteinExistence type="predicted"/>
<dbReference type="EC" id="2.7.13.3" evidence="1"/>
<name>A0A120MY37_9SPHI</name>
<dbReference type="PANTHER" id="PTHR34220:SF7">
    <property type="entry name" value="SENSOR HISTIDINE KINASE YPDA"/>
    <property type="match status" value="1"/>
</dbReference>
<gene>
    <name evidence="1" type="primary">yehU_2</name>
    <name evidence="1" type="ORF">MgSA37_00630</name>
</gene>
<keyword evidence="1" id="KW-0418">Kinase</keyword>
<dbReference type="KEGG" id="mgot:MgSA37_00630"/>
<dbReference type="InterPro" id="IPR010559">
    <property type="entry name" value="Sig_transdc_His_kin_internal"/>
</dbReference>
<sequence>MKKILLLLISIIIVSKVAQAQINWSTYSQSYSTGLLDKPSNVGIIVTIPEINNAFWDQHPNEFLKGDLVADTSFQQNRPKDFVAINTFDAAKAQFFLHGVDKTNAADYEYRVLDGKSKTIVPWSTIIKFPSKDVGVVSGIKKMAWLGGYSASLGNRIIVDVRKKGSANILSTAVVAWVPIRPVLSDIYSANELNIFLNRLSHPWSGSKYKSQYPVKQIDNTTGLPQKFITEPRDNNLIFYLTANIYKKEQLEYELIKNGVIFIPWKANDFDNGFVWLTNLQPGEYSLKMRYTAQREHVTEYPFLIKTPWYQSGWFHFVFILLLAFFGGFFVVLILNSRHRRKAEKELSKKTKLQLELKAIYAQLNPHFIFNALSSIQGLINKQDIKGANSYLSDFAGLLRESLNNSNKEQVALKQEVAALETYLKLEQLRFGFKYNISVADDINVYETEIPSLLLQPLVENAVKHGVSALQENGRISVNFIRKQNDMMVSVTDNGGGFMAAENESGFGLKLTRDRIKLMNDLANGQAIGFEMKANTPSGTLAELTFKNWFL</sequence>
<dbReference type="GO" id="GO:0000155">
    <property type="term" value="F:phosphorelay sensor kinase activity"/>
    <property type="evidence" value="ECO:0007669"/>
    <property type="project" value="InterPro"/>
</dbReference>
<evidence type="ECO:0000313" key="2">
    <source>
        <dbReference type="Proteomes" id="UP000218263"/>
    </source>
</evidence>
<keyword evidence="2" id="KW-1185">Reference proteome</keyword>
<organism evidence="1 2">
    <name type="scientific">Mucilaginibacter gotjawali</name>
    <dbReference type="NCBI Taxonomy" id="1550579"/>
    <lineage>
        <taxon>Bacteria</taxon>
        <taxon>Pseudomonadati</taxon>
        <taxon>Bacteroidota</taxon>
        <taxon>Sphingobacteriia</taxon>
        <taxon>Sphingobacteriales</taxon>
        <taxon>Sphingobacteriaceae</taxon>
        <taxon>Mucilaginibacter</taxon>
    </lineage>
</organism>
<protein>
    <submittedName>
        <fullName evidence="1">Sensor histidine kinase YehU</fullName>
        <ecNumber evidence="1">2.7.13.3</ecNumber>
    </submittedName>
</protein>
<dbReference type="Gene3D" id="3.30.565.10">
    <property type="entry name" value="Histidine kinase-like ATPase, C-terminal domain"/>
    <property type="match status" value="1"/>
</dbReference>
<keyword evidence="1" id="KW-0808">Transferase</keyword>